<dbReference type="Gene3D" id="2.160.10.10">
    <property type="entry name" value="Hexapeptide repeat proteins"/>
    <property type="match status" value="1"/>
</dbReference>
<dbReference type="EMBL" id="JAUHJS010000007">
    <property type="protein sequence ID" value="MDN4166628.1"/>
    <property type="molecule type" value="Genomic_DNA"/>
</dbReference>
<protein>
    <submittedName>
        <fullName evidence="3">NeuD/PglB/VioB family sugar acetyltransferase</fullName>
    </submittedName>
</protein>
<sequence>MKTPLYILGAGNVGAYLCYNIKDFPEFEVVGLFDDAPEKQGKILYGFPVLDTITNCNSYLKDNSAVAICIHAPQVKKRIYQKIKGLSLMFPNFISPYAWVSPSVKLGKGLIIYPGVSINYECVLGDFVNMNMNCAIGHNVTVNSYASLAPGVNLGGFTWVGEGVDFGIGACTIQNMQIGADSTVGGQAMIITSFPENSKIIGVPAKAL</sequence>
<dbReference type="InterPro" id="IPR050179">
    <property type="entry name" value="Trans_hexapeptide_repeat"/>
</dbReference>
<dbReference type="Proteomes" id="UP001168552">
    <property type="component" value="Unassembled WGS sequence"/>
</dbReference>
<comment type="similarity">
    <text evidence="1">Belongs to the transferase hexapeptide repeat family.</text>
</comment>
<name>A0ABT8F8B4_9BACT</name>
<organism evidence="3 4">
    <name type="scientific">Shiella aurantiaca</name>
    <dbReference type="NCBI Taxonomy" id="3058365"/>
    <lineage>
        <taxon>Bacteria</taxon>
        <taxon>Pseudomonadati</taxon>
        <taxon>Bacteroidota</taxon>
        <taxon>Cytophagia</taxon>
        <taxon>Cytophagales</taxon>
        <taxon>Shiellaceae</taxon>
        <taxon>Shiella</taxon>
    </lineage>
</organism>
<dbReference type="PANTHER" id="PTHR43300">
    <property type="entry name" value="ACETYLTRANSFERASE"/>
    <property type="match status" value="1"/>
</dbReference>
<dbReference type="CDD" id="cd03360">
    <property type="entry name" value="LbH_AT_putative"/>
    <property type="match status" value="1"/>
</dbReference>
<comment type="caution">
    <text evidence="3">The sequence shown here is derived from an EMBL/GenBank/DDBJ whole genome shotgun (WGS) entry which is preliminary data.</text>
</comment>
<accession>A0ABT8F8B4</accession>
<evidence type="ECO:0000313" key="3">
    <source>
        <dbReference type="EMBL" id="MDN4166628.1"/>
    </source>
</evidence>
<gene>
    <name evidence="3" type="ORF">QWY31_14050</name>
</gene>
<dbReference type="Gene3D" id="3.40.50.720">
    <property type="entry name" value="NAD(P)-binding Rossmann-like Domain"/>
    <property type="match status" value="1"/>
</dbReference>
<proteinExistence type="inferred from homology"/>
<dbReference type="NCBIfam" id="TIGR03570">
    <property type="entry name" value="NeuD_NnaD"/>
    <property type="match status" value="1"/>
</dbReference>
<dbReference type="RefSeq" id="WP_320005166.1">
    <property type="nucleotide sequence ID" value="NZ_JAUHJS010000007.1"/>
</dbReference>
<dbReference type="InterPro" id="IPR011004">
    <property type="entry name" value="Trimer_LpxA-like_sf"/>
</dbReference>
<dbReference type="PANTHER" id="PTHR43300:SF7">
    <property type="entry name" value="UDP-N-ACETYLBACILLOSAMINE N-ACETYLTRANSFERASE"/>
    <property type="match status" value="1"/>
</dbReference>
<feature type="domain" description="PglD N-terminal" evidence="2">
    <location>
        <begin position="5"/>
        <end position="83"/>
    </location>
</feature>
<reference evidence="3" key="1">
    <citation type="submission" date="2023-06" db="EMBL/GenBank/DDBJ databases">
        <title>Cytophagales bacterium Strain LB-30, isolated from soil.</title>
        <authorList>
            <person name="Liu B."/>
        </authorList>
    </citation>
    <scope>NUCLEOTIDE SEQUENCE</scope>
    <source>
        <strain evidence="3">LB-30</strain>
    </source>
</reference>
<dbReference type="InterPro" id="IPR036291">
    <property type="entry name" value="NAD(P)-bd_dom_sf"/>
</dbReference>
<keyword evidence="4" id="KW-1185">Reference proteome</keyword>
<dbReference type="Pfam" id="PF17836">
    <property type="entry name" value="PglD_N"/>
    <property type="match status" value="1"/>
</dbReference>
<evidence type="ECO:0000313" key="4">
    <source>
        <dbReference type="Proteomes" id="UP001168552"/>
    </source>
</evidence>
<evidence type="ECO:0000259" key="2">
    <source>
        <dbReference type="Pfam" id="PF17836"/>
    </source>
</evidence>
<dbReference type="InterPro" id="IPR041561">
    <property type="entry name" value="PglD_N"/>
</dbReference>
<dbReference type="SUPFAM" id="SSF51735">
    <property type="entry name" value="NAD(P)-binding Rossmann-fold domains"/>
    <property type="match status" value="1"/>
</dbReference>
<dbReference type="SUPFAM" id="SSF51161">
    <property type="entry name" value="Trimeric LpxA-like enzymes"/>
    <property type="match status" value="1"/>
</dbReference>
<dbReference type="InterPro" id="IPR020019">
    <property type="entry name" value="AcTrfase_PglD-like"/>
</dbReference>
<evidence type="ECO:0000256" key="1">
    <source>
        <dbReference type="ARBA" id="ARBA00007274"/>
    </source>
</evidence>